<feature type="region of interest" description="Disordered" evidence="1">
    <location>
        <begin position="33"/>
        <end position="85"/>
    </location>
</feature>
<reference evidence="2 3" key="1">
    <citation type="submission" date="2020-01" db="EMBL/GenBank/DDBJ databases">
        <title>Insect and environment-associated Actinomycetes.</title>
        <authorList>
            <person name="Currrie C."/>
            <person name="Chevrette M."/>
            <person name="Carlson C."/>
            <person name="Stubbendieck R."/>
            <person name="Wendt-Pienkowski E."/>
        </authorList>
    </citation>
    <scope>NUCLEOTIDE SEQUENCE [LARGE SCALE GENOMIC DNA]</scope>
    <source>
        <strain evidence="2 3">SID8386</strain>
    </source>
</reference>
<gene>
    <name evidence="2" type="ORF">G3I59_09090</name>
</gene>
<dbReference type="RefSeq" id="WP_157904906.1">
    <property type="nucleotide sequence ID" value="NZ_JAAGNC010000061.1"/>
</dbReference>
<name>A0ABX0BKD4_9PSEU</name>
<protein>
    <submittedName>
        <fullName evidence="2">Uncharacterized protein</fullName>
    </submittedName>
</protein>
<keyword evidence="3" id="KW-1185">Reference proteome</keyword>
<proteinExistence type="predicted"/>
<comment type="caution">
    <text evidence="2">The sequence shown here is derived from an EMBL/GenBank/DDBJ whole genome shotgun (WGS) entry which is preliminary data.</text>
</comment>
<organism evidence="2 3">
    <name type="scientific">Amycolatopsis rubida</name>
    <dbReference type="NCBI Taxonomy" id="112413"/>
    <lineage>
        <taxon>Bacteria</taxon>
        <taxon>Bacillati</taxon>
        <taxon>Actinomycetota</taxon>
        <taxon>Actinomycetes</taxon>
        <taxon>Pseudonocardiales</taxon>
        <taxon>Pseudonocardiaceae</taxon>
        <taxon>Amycolatopsis</taxon>
    </lineage>
</organism>
<accession>A0ABX0BKD4</accession>
<sequence length="85" mass="8493">MSGNAGVLDGVGDCGAADVLKLGIVGGKATMPTSGAMYSVTGRRPRRGDGRPAHSRGVKGVLDAGPRGRRRDSGSALTVVFEPGA</sequence>
<evidence type="ECO:0000256" key="1">
    <source>
        <dbReference type="SAM" id="MobiDB-lite"/>
    </source>
</evidence>
<evidence type="ECO:0000313" key="3">
    <source>
        <dbReference type="Proteomes" id="UP000470404"/>
    </source>
</evidence>
<dbReference type="EMBL" id="JAAGNC010000061">
    <property type="protein sequence ID" value="NEC55741.1"/>
    <property type="molecule type" value="Genomic_DNA"/>
</dbReference>
<dbReference type="Proteomes" id="UP000470404">
    <property type="component" value="Unassembled WGS sequence"/>
</dbReference>
<evidence type="ECO:0000313" key="2">
    <source>
        <dbReference type="EMBL" id="NEC55741.1"/>
    </source>
</evidence>